<feature type="chain" id="PRO_5025426317" evidence="1">
    <location>
        <begin position="18"/>
        <end position="81"/>
    </location>
</feature>
<evidence type="ECO:0000256" key="1">
    <source>
        <dbReference type="SAM" id="SignalP"/>
    </source>
</evidence>
<accession>A0A6B0U7E4</accession>
<name>A0A6B0U7E4_IXORI</name>
<reference evidence="2" key="1">
    <citation type="submission" date="2019-12" db="EMBL/GenBank/DDBJ databases">
        <title>An insight into the sialome of adult female Ixodes ricinus ticks feeding for 6 days.</title>
        <authorList>
            <person name="Perner J."/>
            <person name="Ribeiro J.M.C."/>
        </authorList>
    </citation>
    <scope>NUCLEOTIDE SEQUENCE</scope>
    <source>
        <strain evidence="2">Semi-engorged</strain>
        <tissue evidence="2">Salivary glands</tissue>
    </source>
</reference>
<organism evidence="2">
    <name type="scientific">Ixodes ricinus</name>
    <name type="common">Common tick</name>
    <name type="synonym">Acarus ricinus</name>
    <dbReference type="NCBI Taxonomy" id="34613"/>
    <lineage>
        <taxon>Eukaryota</taxon>
        <taxon>Metazoa</taxon>
        <taxon>Ecdysozoa</taxon>
        <taxon>Arthropoda</taxon>
        <taxon>Chelicerata</taxon>
        <taxon>Arachnida</taxon>
        <taxon>Acari</taxon>
        <taxon>Parasitiformes</taxon>
        <taxon>Ixodida</taxon>
        <taxon>Ixodoidea</taxon>
        <taxon>Ixodidae</taxon>
        <taxon>Ixodinae</taxon>
        <taxon>Ixodes</taxon>
    </lineage>
</organism>
<keyword evidence="1" id="KW-0732">Signal</keyword>
<protein>
    <submittedName>
        <fullName evidence="2">Putative secreted protein</fullName>
    </submittedName>
</protein>
<evidence type="ECO:0000313" key="2">
    <source>
        <dbReference type="EMBL" id="MXU84600.1"/>
    </source>
</evidence>
<dbReference type="AlphaFoldDB" id="A0A6B0U7E4"/>
<proteinExistence type="predicted"/>
<feature type="signal peptide" evidence="1">
    <location>
        <begin position="1"/>
        <end position="17"/>
    </location>
</feature>
<sequence length="81" mass="9167">MYTICLFCFFIAPHSKGTWIPLMPAQWMDRPVTAIKPERVVFCKFPATLAQMCMPMACSDSVCLLTTTTPQHMLCSTKFLS</sequence>
<dbReference type="EMBL" id="GIFC01002517">
    <property type="protein sequence ID" value="MXU84600.1"/>
    <property type="molecule type" value="Transcribed_RNA"/>
</dbReference>